<dbReference type="PANTHER" id="PTHR43731:SF14">
    <property type="entry name" value="PRESENILIN-ASSOCIATED RHOMBOID-LIKE PROTEIN, MITOCHONDRIAL"/>
    <property type="match status" value="1"/>
</dbReference>
<comment type="subcellular location">
    <subcellularLocation>
        <location evidence="1">Membrane</location>
        <topology evidence="1">Multi-pass membrane protein</topology>
    </subcellularLocation>
</comment>
<dbReference type="Gene3D" id="1.20.1540.10">
    <property type="entry name" value="Rhomboid-like"/>
    <property type="match status" value="1"/>
</dbReference>
<dbReference type="GO" id="GO:0006508">
    <property type="term" value="P:proteolysis"/>
    <property type="evidence" value="ECO:0007669"/>
    <property type="project" value="UniProtKB-KW"/>
</dbReference>
<evidence type="ECO:0000313" key="9">
    <source>
        <dbReference type="EMBL" id="NEU74472.1"/>
    </source>
</evidence>
<gene>
    <name evidence="9" type="ORF">PI95_018380</name>
</gene>
<evidence type="ECO:0000259" key="8">
    <source>
        <dbReference type="Pfam" id="PF01694"/>
    </source>
</evidence>
<feature type="transmembrane region" description="Helical" evidence="7">
    <location>
        <begin position="332"/>
        <end position="352"/>
    </location>
</feature>
<feature type="transmembrane region" description="Helical" evidence="7">
    <location>
        <begin position="499"/>
        <end position="519"/>
    </location>
</feature>
<evidence type="ECO:0000256" key="3">
    <source>
        <dbReference type="ARBA" id="ARBA00022692"/>
    </source>
</evidence>
<keyword evidence="4" id="KW-0378">Hydrolase</keyword>
<keyword evidence="6 7" id="KW-0472">Membrane</keyword>
<name>A0A846HAV7_9CYAN</name>
<comment type="caution">
    <text evidence="9">The sequence shown here is derived from an EMBL/GenBank/DDBJ whole genome shotgun (WGS) entry which is preliminary data.</text>
</comment>
<keyword evidence="10" id="KW-1185">Reference proteome</keyword>
<feature type="transmembrane region" description="Helical" evidence="7">
    <location>
        <begin position="414"/>
        <end position="436"/>
    </location>
</feature>
<organism evidence="9 10">
    <name type="scientific">Hassallia byssoidea VB512170</name>
    <dbReference type="NCBI Taxonomy" id="1304833"/>
    <lineage>
        <taxon>Bacteria</taxon>
        <taxon>Bacillati</taxon>
        <taxon>Cyanobacteriota</taxon>
        <taxon>Cyanophyceae</taxon>
        <taxon>Nostocales</taxon>
        <taxon>Tolypothrichaceae</taxon>
        <taxon>Hassallia</taxon>
    </lineage>
</organism>
<dbReference type="InterPro" id="IPR035952">
    <property type="entry name" value="Rhomboid-like_sf"/>
</dbReference>
<feature type="transmembrane region" description="Helical" evidence="7">
    <location>
        <begin position="57"/>
        <end position="73"/>
    </location>
</feature>
<dbReference type="InterPro" id="IPR022764">
    <property type="entry name" value="Peptidase_S54_rhomboid_dom"/>
</dbReference>
<dbReference type="RefSeq" id="WP_039752750.1">
    <property type="nucleotide sequence ID" value="NZ_JTCM02000042.1"/>
</dbReference>
<feature type="transmembrane region" description="Helical" evidence="7">
    <location>
        <begin position="375"/>
        <end position="402"/>
    </location>
</feature>
<evidence type="ECO:0000256" key="5">
    <source>
        <dbReference type="ARBA" id="ARBA00022989"/>
    </source>
</evidence>
<evidence type="ECO:0000256" key="7">
    <source>
        <dbReference type="SAM" id="Phobius"/>
    </source>
</evidence>
<dbReference type="Proteomes" id="UP000031549">
    <property type="component" value="Unassembled WGS sequence"/>
</dbReference>
<dbReference type="SUPFAM" id="SSF144091">
    <property type="entry name" value="Rhomboid-like"/>
    <property type="match status" value="1"/>
</dbReference>
<proteinExistence type="inferred from homology"/>
<evidence type="ECO:0000256" key="2">
    <source>
        <dbReference type="ARBA" id="ARBA00009045"/>
    </source>
</evidence>
<feature type="domain" description="Peptidase S54 rhomboid" evidence="8">
    <location>
        <begin position="373"/>
        <end position="516"/>
    </location>
</feature>
<keyword evidence="9" id="KW-0645">Protease</keyword>
<evidence type="ECO:0000256" key="1">
    <source>
        <dbReference type="ARBA" id="ARBA00004141"/>
    </source>
</evidence>
<sequence length="521" mass="58591">MDINNLLIWIVCLSCVTTTISAVRNSFHHNRGWIFVSTFIFVVTAVTSYLIPNLGGLVGGCFWVIFILIPNFANRKVNQLVAQQRYHQASKLAQFVSWLHPADGLREKPEMLRALDLGQQGAIAEALAILNRYKTTDTPTGRLAIVTLYQIDARWEEMLVWIQENLSEARLQKDSEMLLYYLRSLGETGDLNSLLHAWEYYERSIEQIPNLITRNLARMFVLAFCGQIEQVKTLINGSLRIYSPTIQVFWLATANLAAGNELLGREQLLSIRNSNDIRYHGPIERRLSQPVVEAETILTDKSKQILSRIAAELLQEAKYSGKADLTQPKPNATYFIIGLNLFAFALEIQFGGSTNFLTLYRLGALVPTEVLKGDWWRLFTAAFLHFGFLHLLMNMFGLYVFGRLVEFNLGIARYLILYLTTGLGSMLAVTFMSVMGYSKTEFVVGASGCVMGLVGAFAAILFYDWLRHKTRIASKSLRGILSLIMLQAIFDLTTPQISFVGHTSGVIIGFVVGFLLKVIGK</sequence>
<protein>
    <submittedName>
        <fullName evidence="9">Rhomboid family intramembrane serine protease</fullName>
    </submittedName>
</protein>
<keyword evidence="3 7" id="KW-0812">Transmembrane</keyword>
<dbReference type="InterPro" id="IPR050925">
    <property type="entry name" value="Rhomboid_protease_S54"/>
</dbReference>
<dbReference type="GO" id="GO:0004252">
    <property type="term" value="F:serine-type endopeptidase activity"/>
    <property type="evidence" value="ECO:0007669"/>
    <property type="project" value="InterPro"/>
</dbReference>
<comment type="similarity">
    <text evidence="2">Belongs to the peptidase S54 family.</text>
</comment>
<dbReference type="PANTHER" id="PTHR43731">
    <property type="entry name" value="RHOMBOID PROTEASE"/>
    <property type="match status" value="1"/>
</dbReference>
<evidence type="ECO:0000256" key="4">
    <source>
        <dbReference type="ARBA" id="ARBA00022801"/>
    </source>
</evidence>
<feature type="transmembrane region" description="Helical" evidence="7">
    <location>
        <begin position="32"/>
        <end position="51"/>
    </location>
</feature>
<reference evidence="9 10" key="1">
    <citation type="journal article" date="2015" name="Genome Announc.">
        <title>Draft Genome Sequence of Cyanobacterium Hassallia byssoidea Strain VB512170, Isolated from Monuments in India.</title>
        <authorList>
            <person name="Singh D."/>
            <person name="Chandrababunaidu M.M."/>
            <person name="Panda A."/>
            <person name="Sen D."/>
            <person name="Bhattacharyya S."/>
            <person name="Adhikary S.P."/>
            <person name="Tripathy S."/>
        </authorList>
    </citation>
    <scope>NUCLEOTIDE SEQUENCE [LARGE SCALE GENOMIC DNA]</scope>
    <source>
        <strain evidence="9 10">VB512170</strain>
    </source>
</reference>
<accession>A0A846HAV7</accession>
<dbReference type="AlphaFoldDB" id="A0A846HAV7"/>
<feature type="transmembrane region" description="Helical" evidence="7">
    <location>
        <begin position="6"/>
        <end position="23"/>
    </location>
</feature>
<evidence type="ECO:0000313" key="10">
    <source>
        <dbReference type="Proteomes" id="UP000031549"/>
    </source>
</evidence>
<dbReference type="EMBL" id="JTCM02000042">
    <property type="protein sequence ID" value="NEU74472.1"/>
    <property type="molecule type" value="Genomic_DNA"/>
</dbReference>
<dbReference type="GO" id="GO:0016020">
    <property type="term" value="C:membrane"/>
    <property type="evidence" value="ECO:0007669"/>
    <property type="project" value="UniProtKB-SubCell"/>
</dbReference>
<feature type="transmembrane region" description="Helical" evidence="7">
    <location>
        <begin position="475"/>
        <end position="493"/>
    </location>
</feature>
<feature type="transmembrane region" description="Helical" evidence="7">
    <location>
        <begin position="442"/>
        <end position="463"/>
    </location>
</feature>
<evidence type="ECO:0000256" key="6">
    <source>
        <dbReference type="ARBA" id="ARBA00023136"/>
    </source>
</evidence>
<dbReference type="Pfam" id="PF01694">
    <property type="entry name" value="Rhomboid"/>
    <property type="match status" value="1"/>
</dbReference>
<keyword evidence="5 7" id="KW-1133">Transmembrane helix</keyword>